<dbReference type="PANTHER" id="PTHR42724">
    <property type="entry name" value="TETRAACYLDISACCHARIDE 4'-KINASE"/>
    <property type="match status" value="1"/>
</dbReference>
<dbReference type="HAMAP" id="MF_00409">
    <property type="entry name" value="LpxK"/>
    <property type="match status" value="1"/>
</dbReference>
<evidence type="ECO:0000313" key="14">
    <source>
        <dbReference type="EMBL" id="MCP1726706.1"/>
    </source>
</evidence>
<dbReference type="InterPro" id="IPR003758">
    <property type="entry name" value="LpxK"/>
</dbReference>
<dbReference type="NCBIfam" id="TIGR00682">
    <property type="entry name" value="lpxK"/>
    <property type="match status" value="1"/>
</dbReference>
<evidence type="ECO:0000256" key="7">
    <source>
        <dbReference type="ARBA" id="ARBA00022679"/>
    </source>
</evidence>
<comment type="pathway">
    <text evidence="2 13">Glycolipid biosynthesis; lipid IV(A) biosynthesis; lipid IV(A) from (3R)-3-hydroxytetradecanoyl-[acyl-carrier-protein] and UDP-N-acetyl-alpha-D-glucosamine: step 6/6.</text>
</comment>
<sequence length="331" mass="36505">MGTGLRPRLEAWLNRRWYGDRRPEWPLRLLARLQGCLVDVNRRRAEGAWQAPVPVVVVGNLTAGGSGKTPLVAWLASQLKARGLRVGIVSRGYGRRRQDLRLLGEDDDWRSGGDEPLLLHHLTASPVAVGRDRVAACQLLLAHHSIDLILSDDGLQHYRLHRDRELLVIDRSRGFGNGRLLPAGPLREPVDRARLVDWTIWSGGVPAGETGLAMTLSVDEAVRLADGSSRPLGAFAPGPVRAVAGIGDPARFFDSLEAYGLKLFRETPGDHGQWQPGEEDYLPVLMTDKDAIKLHGQSQGDWWRVPLKARVSPSEALLDDIQSLISNEETP</sequence>
<organism evidence="14 15">
    <name type="scientific">Natronospira proteinivora</name>
    <dbReference type="NCBI Taxonomy" id="1807133"/>
    <lineage>
        <taxon>Bacteria</taxon>
        <taxon>Pseudomonadati</taxon>
        <taxon>Pseudomonadota</taxon>
        <taxon>Gammaproteobacteria</taxon>
        <taxon>Natronospirales</taxon>
        <taxon>Natronospiraceae</taxon>
        <taxon>Natronospira</taxon>
    </lineage>
</organism>
<comment type="function">
    <text evidence="1 13">Transfers the gamma-phosphate of ATP to the 4'-position of a tetraacyldisaccharide 1-phosphate intermediate (termed DS-1-P) to form tetraacyldisaccharide 1,4'-bis-phosphate (lipid IVA).</text>
</comment>
<evidence type="ECO:0000256" key="5">
    <source>
        <dbReference type="ARBA" id="ARBA00022516"/>
    </source>
</evidence>
<evidence type="ECO:0000256" key="13">
    <source>
        <dbReference type="HAMAP-Rule" id="MF_00409"/>
    </source>
</evidence>
<evidence type="ECO:0000256" key="2">
    <source>
        <dbReference type="ARBA" id="ARBA00004870"/>
    </source>
</evidence>
<dbReference type="Proteomes" id="UP001523550">
    <property type="component" value="Unassembled WGS sequence"/>
</dbReference>
<gene>
    <name evidence="13" type="primary">lpxK</name>
    <name evidence="14" type="ORF">J2T60_000671</name>
</gene>
<dbReference type="SUPFAM" id="SSF52540">
    <property type="entry name" value="P-loop containing nucleoside triphosphate hydrolases"/>
    <property type="match status" value="1"/>
</dbReference>
<keyword evidence="10 13" id="KW-0067">ATP-binding</keyword>
<evidence type="ECO:0000256" key="6">
    <source>
        <dbReference type="ARBA" id="ARBA00022556"/>
    </source>
</evidence>
<dbReference type="InterPro" id="IPR027417">
    <property type="entry name" value="P-loop_NTPase"/>
</dbReference>
<dbReference type="CDD" id="cd01983">
    <property type="entry name" value="SIMIBI"/>
    <property type="match status" value="1"/>
</dbReference>
<keyword evidence="9 13" id="KW-0418">Kinase</keyword>
<evidence type="ECO:0000256" key="10">
    <source>
        <dbReference type="ARBA" id="ARBA00022840"/>
    </source>
</evidence>
<evidence type="ECO:0000256" key="12">
    <source>
        <dbReference type="ARBA" id="ARBA00029757"/>
    </source>
</evidence>
<keyword evidence="11 13" id="KW-0443">Lipid metabolism</keyword>
<keyword evidence="6 13" id="KW-0441">Lipid A biosynthesis</keyword>
<evidence type="ECO:0000256" key="4">
    <source>
        <dbReference type="ARBA" id="ARBA00016436"/>
    </source>
</evidence>
<feature type="binding site" evidence="13">
    <location>
        <begin position="62"/>
        <end position="69"/>
    </location>
    <ligand>
        <name>ATP</name>
        <dbReference type="ChEBI" id="CHEBI:30616"/>
    </ligand>
</feature>
<comment type="similarity">
    <text evidence="13">Belongs to the LpxK family.</text>
</comment>
<reference evidence="14 15" key="1">
    <citation type="submission" date="2022-03" db="EMBL/GenBank/DDBJ databases">
        <title>Genomic Encyclopedia of Type Strains, Phase III (KMG-III): the genomes of soil and plant-associated and newly described type strains.</title>
        <authorList>
            <person name="Whitman W."/>
        </authorList>
    </citation>
    <scope>NUCLEOTIDE SEQUENCE [LARGE SCALE GENOMIC DNA]</scope>
    <source>
        <strain evidence="14 15">BSker1</strain>
    </source>
</reference>
<keyword evidence="5 13" id="KW-0444">Lipid biosynthesis</keyword>
<comment type="caution">
    <text evidence="14">The sequence shown here is derived from an EMBL/GenBank/DDBJ whole genome shotgun (WGS) entry which is preliminary data.</text>
</comment>
<dbReference type="PANTHER" id="PTHR42724:SF1">
    <property type="entry name" value="TETRAACYLDISACCHARIDE 4'-KINASE, MITOCHONDRIAL-RELATED"/>
    <property type="match status" value="1"/>
</dbReference>
<dbReference type="GO" id="GO:0009029">
    <property type="term" value="F:lipid-A 4'-kinase activity"/>
    <property type="evidence" value="ECO:0007669"/>
    <property type="project" value="UniProtKB-EC"/>
</dbReference>
<evidence type="ECO:0000256" key="1">
    <source>
        <dbReference type="ARBA" id="ARBA00002274"/>
    </source>
</evidence>
<comment type="catalytic activity">
    <reaction evidence="13">
        <text>a lipid A disaccharide + ATP = a lipid IVA + ADP + H(+)</text>
        <dbReference type="Rhea" id="RHEA:67840"/>
        <dbReference type="ChEBI" id="CHEBI:15378"/>
        <dbReference type="ChEBI" id="CHEBI:30616"/>
        <dbReference type="ChEBI" id="CHEBI:176343"/>
        <dbReference type="ChEBI" id="CHEBI:176425"/>
        <dbReference type="ChEBI" id="CHEBI:456216"/>
        <dbReference type="EC" id="2.7.1.130"/>
    </reaction>
</comment>
<keyword evidence="7 13" id="KW-0808">Transferase</keyword>
<evidence type="ECO:0000313" key="15">
    <source>
        <dbReference type="Proteomes" id="UP001523550"/>
    </source>
</evidence>
<name>A0ABT1G614_9GAMM</name>
<dbReference type="EMBL" id="JALJYF010000001">
    <property type="protein sequence ID" value="MCP1726706.1"/>
    <property type="molecule type" value="Genomic_DNA"/>
</dbReference>
<dbReference type="Pfam" id="PF02606">
    <property type="entry name" value="LpxK"/>
    <property type="match status" value="1"/>
</dbReference>
<protein>
    <recommendedName>
        <fullName evidence="4 13">Tetraacyldisaccharide 4'-kinase</fullName>
        <ecNumber evidence="3 13">2.7.1.130</ecNumber>
    </recommendedName>
    <alternativeName>
        <fullName evidence="12 13">Lipid A 4'-kinase</fullName>
    </alternativeName>
</protein>
<evidence type="ECO:0000256" key="3">
    <source>
        <dbReference type="ARBA" id="ARBA00012071"/>
    </source>
</evidence>
<evidence type="ECO:0000256" key="11">
    <source>
        <dbReference type="ARBA" id="ARBA00023098"/>
    </source>
</evidence>
<evidence type="ECO:0000256" key="9">
    <source>
        <dbReference type="ARBA" id="ARBA00022777"/>
    </source>
</evidence>
<proteinExistence type="inferred from homology"/>
<evidence type="ECO:0000256" key="8">
    <source>
        <dbReference type="ARBA" id="ARBA00022741"/>
    </source>
</evidence>
<accession>A0ABT1G614</accession>
<dbReference type="RefSeq" id="WP_253445434.1">
    <property type="nucleotide sequence ID" value="NZ_JALJYF010000001.1"/>
</dbReference>
<dbReference type="EC" id="2.7.1.130" evidence="3 13"/>
<keyword evidence="8 13" id="KW-0547">Nucleotide-binding</keyword>
<keyword evidence="15" id="KW-1185">Reference proteome</keyword>